<dbReference type="STRING" id="1679444.PYTT_2390"/>
<reference evidence="2" key="1">
    <citation type="submission" date="2016-09" db="EMBL/GenBank/DDBJ databases">
        <authorList>
            <person name="Koehorst J."/>
        </authorList>
    </citation>
    <scope>NUCLEOTIDE SEQUENCE [LARGE SCALE GENOMIC DNA]</scope>
</reference>
<dbReference type="AlphaFoldDB" id="A0A1H6MJ56"/>
<dbReference type="Proteomes" id="UP000176204">
    <property type="component" value="Chromosome I"/>
</dbReference>
<accession>A0A1H6MJ56</accession>
<keyword evidence="2" id="KW-1185">Reference proteome</keyword>
<dbReference type="EMBL" id="LT629973">
    <property type="protein sequence ID" value="SEH99415.1"/>
    <property type="molecule type" value="Genomic_DNA"/>
</dbReference>
<evidence type="ECO:0008006" key="3">
    <source>
        <dbReference type="Google" id="ProtNLM"/>
    </source>
</evidence>
<proteinExistence type="predicted"/>
<dbReference type="KEGG" id="agl:PYTT_2390"/>
<evidence type="ECO:0000313" key="2">
    <source>
        <dbReference type="Proteomes" id="UP000176204"/>
    </source>
</evidence>
<sequence length="167" mass="18743">MPTKEDIDNWLKAIGKNRKWLAEKCLVQPGQCYNWFAVNGKIPKKKLLLIKSWMEEQTQEVVCIDLPDLDSRGKMELRLDYETQLKVEKEALRLGMELSAYCTEAVEWCCSQPDIGARLAARLAAKRAAMPAPDTVPDIPTTFIGTGTHVQQLAPQPDSSQNKPSLS</sequence>
<name>A0A1H6MJ56_9BACT</name>
<gene>
    <name evidence="1" type="ORF">PYTT_2390</name>
</gene>
<evidence type="ECO:0000313" key="1">
    <source>
        <dbReference type="EMBL" id="SEH99415.1"/>
    </source>
</evidence>
<protein>
    <recommendedName>
        <fullName evidence="3">Lambda repressor-like dna-binding domain</fullName>
    </recommendedName>
</protein>
<organism evidence="1 2">
    <name type="scientific">Akkermansia glycaniphila</name>
    <dbReference type="NCBI Taxonomy" id="1679444"/>
    <lineage>
        <taxon>Bacteria</taxon>
        <taxon>Pseudomonadati</taxon>
        <taxon>Verrucomicrobiota</taxon>
        <taxon>Verrucomicrobiia</taxon>
        <taxon>Verrucomicrobiales</taxon>
        <taxon>Akkermansiaceae</taxon>
        <taxon>Akkermansia</taxon>
    </lineage>
</organism>